<dbReference type="Gene3D" id="3.40.1190.20">
    <property type="match status" value="1"/>
</dbReference>
<dbReference type="InterPro" id="IPR011611">
    <property type="entry name" value="PfkB_dom"/>
</dbReference>
<evidence type="ECO:0000256" key="1">
    <source>
        <dbReference type="ARBA" id="ARBA00010688"/>
    </source>
</evidence>
<proteinExistence type="inferred from homology"/>
<organism evidence="5">
    <name type="scientific">marine metagenome</name>
    <dbReference type="NCBI Taxonomy" id="408172"/>
    <lineage>
        <taxon>unclassified sequences</taxon>
        <taxon>metagenomes</taxon>
        <taxon>ecological metagenomes</taxon>
    </lineage>
</organism>
<dbReference type="GO" id="GO:0016301">
    <property type="term" value="F:kinase activity"/>
    <property type="evidence" value="ECO:0007669"/>
    <property type="project" value="UniProtKB-KW"/>
</dbReference>
<dbReference type="InterPro" id="IPR052700">
    <property type="entry name" value="Carb_kinase_PfkB-like"/>
</dbReference>
<dbReference type="InterPro" id="IPR029056">
    <property type="entry name" value="Ribokinase-like"/>
</dbReference>
<evidence type="ECO:0000256" key="3">
    <source>
        <dbReference type="ARBA" id="ARBA00022777"/>
    </source>
</evidence>
<protein>
    <recommendedName>
        <fullName evidence="4">Carbohydrate kinase PfkB domain-containing protein</fullName>
    </recommendedName>
</protein>
<sequence length="333" mass="36162">MKLDVSSLGNAIVDVQFSIEEDFVSTLEKMSIQKGSMTLIEAEEQSNLIDLLNKEYGNSKLSCGGAATNSMVAASNFGSKCHFSCKVRDDDLGNFYLEDLEKNNILHSNKTSQSEFSTGQSVIMVTPDAERTMCTYLGVSNLLGSNDLNESAIENSTYLFLEGYLVTSESAFEACLQAAEIAKKSNTKIAISLSAEGIVNAFRNQMNSLIGVGCDILFCNESEACAFSQHKNVTQAEIFLREVSSQNLITLGEKGSLIWDGSKKETINGYEAKAIDTNGAGDIFAGSVLHKICAGDDLKSAAMFGCYAASKQVERFGPRLTKAEYKKIKKEFT</sequence>
<evidence type="ECO:0000259" key="4">
    <source>
        <dbReference type="Pfam" id="PF00294"/>
    </source>
</evidence>
<accession>A0A381RB64</accession>
<keyword evidence="2" id="KW-0808">Transferase</keyword>
<gene>
    <name evidence="5" type="ORF">METZ01_LOCUS41859</name>
</gene>
<keyword evidence="3" id="KW-0418">Kinase</keyword>
<evidence type="ECO:0000256" key="2">
    <source>
        <dbReference type="ARBA" id="ARBA00022679"/>
    </source>
</evidence>
<dbReference type="Pfam" id="PF00294">
    <property type="entry name" value="PfkB"/>
    <property type="match status" value="1"/>
</dbReference>
<dbReference type="SUPFAM" id="SSF53613">
    <property type="entry name" value="Ribokinase-like"/>
    <property type="match status" value="1"/>
</dbReference>
<dbReference type="Gene3D" id="3.30.1110.10">
    <property type="match status" value="1"/>
</dbReference>
<comment type="similarity">
    <text evidence="1">Belongs to the carbohydrate kinase PfkB family.</text>
</comment>
<evidence type="ECO:0000313" key="5">
    <source>
        <dbReference type="EMBL" id="SUZ89005.1"/>
    </source>
</evidence>
<dbReference type="CDD" id="cd01168">
    <property type="entry name" value="adenosine_kinase"/>
    <property type="match status" value="1"/>
</dbReference>
<dbReference type="PANTHER" id="PTHR43320:SF3">
    <property type="entry name" value="CARBOHYDRATE KINASE PFKB DOMAIN-CONTAINING PROTEIN"/>
    <property type="match status" value="1"/>
</dbReference>
<dbReference type="AlphaFoldDB" id="A0A381RB64"/>
<feature type="domain" description="Carbohydrate kinase PfkB" evidence="4">
    <location>
        <begin position="50"/>
        <end position="320"/>
    </location>
</feature>
<name>A0A381RB64_9ZZZZ</name>
<dbReference type="PANTHER" id="PTHR43320">
    <property type="entry name" value="SUGAR KINASE"/>
    <property type="match status" value="1"/>
</dbReference>
<reference evidence="5" key="1">
    <citation type="submission" date="2018-05" db="EMBL/GenBank/DDBJ databases">
        <authorList>
            <person name="Lanie J.A."/>
            <person name="Ng W.-L."/>
            <person name="Kazmierczak K.M."/>
            <person name="Andrzejewski T.M."/>
            <person name="Davidsen T.M."/>
            <person name="Wayne K.J."/>
            <person name="Tettelin H."/>
            <person name="Glass J.I."/>
            <person name="Rusch D."/>
            <person name="Podicherti R."/>
            <person name="Tsui H.-C.T."/>
            <person name="Winkler M.E."/>
        </authorList>
    </citation>
    <scope>NUCLEOTIDE SEQUENCE</scope>
</reference>
<dbReference type="EMBL" id="UINC01001798">
    <property type="protein sequence ID" value="SUZ89005.1"/>
    <property type="molecule type" value="Genomic_DNA"/>
</dbReference>